<accession>A0AB33KQK6</accession>
<feature type="compositionally biased region" description="Basic residues" evidence="1">
    <location>
        <begin position="34"/>
        <end position="44"/>
    </location>
</feature>
<evidence type="ECO:0000313" key="2">
    <source>
        <dbReference type="EMBL" id="BFP53965.1"/>
    </source>
</evidence>
<organism evidence="2">
    <name type="scientific">Streptomyces sp. CMC78</name>
    <dbReference type="NCBI Taxonomy" id="3231512"/>
    <lineage>
        <taxon>Bacteria</taxon>
        <taxon>Bacillati</taxon>
        <taxon>Actinomycetota</taxon>
        <taxon>Actinomycetes</taxon>
        <taxon>Kitasatosporales</taxon>
        <taxon>Streptomycetaceae</taxon>
        <taxon>Streptomyces</taxon>
    </lineage>
</organism>
<sequence>MRPTGVGAPGLAHPAEGSVLNRRTGWNSGLPQHVGKRAHQTKGSVLKRRTGWVCRAKRAHRPRGSVLKRRTGWISGSAPHAKNGPTRTG</sequence>
<dbReference type="EMBL" id="AP035884">
    <property type="protein sequence ID" value="BFP53965.1"/>
    <property type="molecule type" value="Genomic_DNA"/>
</dbReference>
<gene>
    <name evidence="2" type="ORF">SCMC78_37720</name>
</gene>
<reference evidence="2" key="1">
    <citation type="submission" date="2024-07" db="EMBL/GenBank/DDBJ databases">
        <title>Complete genome sequences of cellulolytic bacteria, Kitasatospora sp. CMC57 and Streptomyces sp. CMC78, isolated from Japanese agricultural soil.</title>
        <authorList>
            <person name="Hashimoto T."/>
            <person name="Ito M."/>
            <person name="Iwamoto M."/>
            <person name="Fukahori D."/>
            <person name="Shoda T."/>
            <person name="Sakoda M."/>
            <person name="Morohoshi T."/>
            <person name="Mitsuboshi M."/>
            <person name="Nishizawa T."/>
        </authorList>
    </citation>
    <scope>NUCLEOTIDE SEQUENCE</scope>
    <source>
        <strain evidence="2">CMC78</strain>
    </source>
</reference>
<name>A0AB33KQK6_9ACTN</name>
<dbReference type="KEGG" id="stcm:SCMC78_37720"/>
<feature type="region of interest" description="Disordered" evidence="1">
    <location>
        <begin position="1"/>
        <end position="44"/>
    </location>
</feature>
<feature type="compositionally biased region" description="Basic residues" evidence="1">
    <location>
        <begin position="58"/>
        <end position="71"/>
    </location>
</feature>
<feature type="region of interest" description="Disordered" evidence="1">
    <location>
        <begin position="58"/>
        <end position="89"/>
    </location>
</feature>
<proteinExistence type="predicted"/>
<protein>
    <submittedName>
        <fullName evidence="2">Uncharacterized protein</fullName>
    </submittedName>
</protein>
<dbReference type="AlphaFoldDB" id="A0AB33KQK6"/>
<evidence type="ECO:0000256" key="1">
    <source>
        <dbReference type="SAM" id="MobiDB-lite"/>
    </source>
</evidence>